<dbReference type="PANTHER" id="PTHR43229:SF2">
    <property type="entry name" value="NODULATION PROTEIN J"/>
    <property type="match status" value="1"/>
</dbReference>
<evidence type="ECO:0000256" key="4">
    <source>
        <dbReference type="ARBA" id="ARBA00023136"/>
    </source>
</evidence>
<evidence type="ECO:0000313" key="9">
    <source>
        <dbReference type="EMBL" id="GAA0460181.1"/>
    </source>
</evidence>
<dbReference type="RefSeq" id="WP_344089459.1">
    <property type="nucleotide sequence ID" value="NZ_BAAAHB010000018.1"/>
</dbReference>
<evidence type="ECO:0000256" key="3">
    <source>
        <dbReference type="ARBA" id="ARBA00022989"/>
    </source>
</evidence>
<feature type="transmembrane region" description="Helical" evidence="6">
    <location>
        <begin position="52"/>
        <end position="74"/>
    </location>
</feature>
<keyword evidence="6" id="KW-0813">Transport</keyword>
<dbReference type="PANTHER" id="PTHR43229">
    <property type="entry name" value="NODULATION PROTEIN J"/>
    <property type="match status" value="1"/>
</dbReference>
<dbReference type="PROSITE" id="PS51012">
    <property type="entry name" value="ABC_TM2"/>
    <property type="match status" value="1"/>
</dbReference>
<keyword evidence="10" id="KW-1185">Reference proteome</keyword>
<comment type="similarity">
    <text evidence="6">Belongs to the ABC-2 integral membrane protein family.</text>
</comment>
<keyword evidence="6" id="KW-1003">Cell membrane</keyword>
<evidence type="ECO:0000259" key="8">
    <source>
        <dbReference type="PROSITE" id="PS51012"/>
    </source>
</evidence>
<dbReference type="InterPro" id="IPR000412">
    <property type="entry name" value="ABC_2_transport"/>
</dbReference>
<name>A0ABN0ZV96_9ACTN</name>
<feature type="domain" description="ABC transmembrane type-2" evidence="8">
    <location>
        <begin position="50"/>
        <end position="277"/>
    </location>
</feature>
<dbReference type="InterPro" id="IPR013525">
    <property type="entry name" value="ABC2_TM"/>
</dbReference>
<evidence type="ECO:0000256" key="2">
    <source>
        <dbReference type="ARBA" id="ARBA00022692"/>
    </source>
</evidence>
<comment type="subcellular location">
    <subcellularLocation>
        <location evidence="6">Cell membrane</location>
        <topology evidence="6">Multi-pass membrane protein</topology>
    </subcellularLocation>
    <subcellularLocation>
        <location evidence="1">Membrane</location>
        <topology evidence="1">Multi-pass membrane protein</topology>
    </subcellularLocation>
</comment>
<organism evidence="9 10">
    <name type="scientific">Streptomyces stramineus</name>
    <dbReference type="NCBI Taxonomy" id="173861"/>
    <lineage>
        <taxon>Bacteria</taxon>
        <taxon>Bacillati</taxon>
        <taxon>Actinomycetota</taxon>
        <taxon>Actinomycetes</taxon>
        <taxon>Kitasatosporales</taxon>
        <taxon>Streptomycetaceae</taxon>
        <taxon>Streptomyces</taxon>
    </lineage>
</organism>
<evidence type="ECO:0000256" key="5">
    <source>
        <dbReference type="ARBA" id="ARBA00023251"/>
    </source>
</evidence>
<dbReference type="PIRSF" id="PIRSF006648">
    <property type="entry name" value="DrrB"/>
    <property type="match status" value="1"/>
</dbReference>
<evidence type="ECO:0000256" key="1">
    <source>
        <dbReference type="ARBA" id="ARBA00004141"/>
    </source>
</evidence>
<sequence>MTATLLPPSDRAEHESPARAGQHRVGFRSAVTHSLAITRRNLTQIKSDPAQLLDATVMPMVFTLVFVYVFGGAIGNGQADYRQYLIPGIMVQTVSFAAQVTGVALNMDFSKGVMDRFRSMPIARSAVLSGRILADVCRLALGQVVILAFAFLIGFRVHTNVLAVLGAMALLLLYGIALSWIAAFVGLVIRSPQTVQSMGFLWMIPLQFGSSMFAPPSTMPGWLRAFVEINPTTLVVDACRGLLVGGPVASNVIGSLLWIGGVLLVFVPLSVRQYGRRT</sequence>
<dbReference type="Proteomes" id="UP001499895">
    <property type="component" value="Unassembled WGS sequence"/>
</dbReference>
<keyword evidence="2 6" id="KW-0812">Transmembrane</keyword>
<feature type="transmembrane region" description="Helical" evidence="6">
    <location>
        <begin position="128"/>
        <end position="155"/>
    </location>
</feature>
<comment type="caution">
    <text evidence="9">The sequence shown here is derived from an EMBL/GenBank/DDBJ whole genome shotgun (WGS) entry which is preliminary data.</text>
</comment>
<reference evidence="9 10" key="1">
    <citation type="journal article" date="2019" name="Int. J. Syst. Evol. Microbiol.">
        <title>The Global Catalogue of Microorganisms (GCM) 10K type strain sequencing project: providing services to taxonomists for standard genome sequencing and annotation.</title>
        <authorList>
            <consortium name="The Broad Institute Genomics Platform"/>
            <consortium name="The Broad Institute Genome Sequencing Center for Infectious Disease"/>
            <person name="Wu L."/>
            <person name="Ma J."/>
        </authorList>
    </citation>
    <scope>NUCLEOTIDE SEQUENCE [LARGE SCALE GENOMIC DNA]</scope>
    <source>
        <strain evidence="9 10">JCM 10649</strain>
    </source>
</reference>
<dbReference type="Pfam" id="PF01061">
    <property type="entry name" value="ABC2_membrane"/>
    <property type="match status" value="1"/>
</dbReference>
<accession>A0ABN0ZV96</accession>
<feature type="transmembrane region" description="Helical" evidence="6">
    <location>
        <begin position="86"/>
        <end position="107"/>
    </location>
</feature>
<evidence type="ECO:0000313" key="10">
    <source>
        <dbReference type="Proteomes" id="UP001499895"/>
    </source>
</evidence>
<keyword evidence="4 6" id="KW-0472">Membrane</keyword>
<feature type="transmembrane region" description="Helical" evidence="6">
    <location>
        <begin position="161"/>
        <end position="188"/>
    </location>
</feature>
<evidence type="ECO:0000256" key="6">
    <source>
        <dbReference type="RuleBase" id="RU361157"/>
    </source>
</evidence>
<evidence type="ECO:0000256" key="7">
    <source>
        <dbReference type="SAM" id="MobiDB-lite"/>
    </source>
</evidence>
<comment type="caution">
    <text evidence="6">Lacks conserved residue(s) required for the propagation of feature annotation.</text>
</comment>
<gene>
    <name evidence="9" type="ORF">GCM10009544_23400</name>
</gene>
<dbReference type="EMBL" id="BAAAHB010000018">
    <property type="protein sequence ID" value="GAA0460181.1"/>
    <property type="molecule type" value="Genomic_DNA"/>
</dbReference>
<feature type="transmembrane region" description="Helical" evidence="6">
    <location>
        <begin position="252"/>
        <end position="271"/>
    </location>
</feature>
<keyword evidence="3 6" id="KW-1133">Transmembrane helix</keyword>
<protein>
    <recommendedName>
        <fullName evidence="6">Transport permease protein</fullName>
    </recommendedName>
</protein>
<feature type="region of interest" description="Disordered" evidence="7">
    <location>
        <begin position="1"/>
        <end position="25"/>
    </location>
</feature>
<dbReference type="InterPro" id="IPR047817">
    <property type="entry name" value="ABC2_TM_bact-type"/>
</dbReference>
<proteinExistence type="inferred from homology"/>
<dbReference type="InterPro" id="IPR051784">
    <property type="entry name" value="Nod_factor_ABC_transporter"/>
</dbReference>
<keyword evidence="5" id="KW-0046">Antibiotic resistance</keyword>